<dbReference type="InterPro" id="IPR001789">
    <property type="entry name" value="Sig_transdc_resp-reg_receiver"/>
</dbReference>
<feature type="domain" description="EAL" evidence="3">
    <location>
        <begin position="142"/>
        <end position="395"/>
    </location>
</feature>
<protein>
    <submittedName>
        <fullName evidence="4">EAL domain-containing response regulator</fullName>
    </submittedName>
</protein>
<feature type="modified residue" description="4-aspartylphosphate" evidence="1">
    <location>
        <position position="57"/>
    </location>
</feature>
<dbReference type="PROSITE" id="PS50110">
    <property type="entry name" value="RESPONSE_REGULATORY"/>
    <property type="match status" value="1"/>
</dbReference>
<dbReference type="Pfam" id="PF00072">
    <property type="entry name" value="Response_reg"/>
    <property type="match status" value="1"/>
</dbReference>
<reference evidence="4 5" key="1">
    <citation type="submission" date="2021-03" db="EMBL/GenBank/DDBJ databases">
        <title>Thiomicrorhabdus sp.nov.,novel sulfur-oxidizing bacteria isolated from coastal sediment.</title>
        <authorList>
            <person name="Liu X."/>
        </authorList>
    </citation>
    <scope>NUCLEOTIDE SEQUENCE [LARGE SCALE GENOMIC DNA]</scope>
    <source>
        <strain evidence="4 5">6S2-11</strain>
    </source>
</reference>
<dbReference type="InterPro" id="IPR050706">
    <property type="entry name" value="Cyclic-di-GMP_PDE-like"/>
</dbReference>
<dbReference type="SMART" id="SM00052">
    <property type="entry name" value="EAL"/>
    <property type="match status" value="1"/>
</dbReference>
<dbReference type="PANTHER" id="PTHR33121">
    <property type="entry name" value="CYCLIC DI-GMP PHOSPHODIESTERASE PDEF"/>
    <property type="match status" value="1"/>
</dbReference>
<dbReference type="SUPFAM" id="SSF52172">
    <property type="entry name" value="CheY-like"/>
    <property type="match status" value="1"/>
</dbReference>
<evidence type="ECO:0000313" key="4">
    <source>
        <dbReference type="EMBL" id="MBO1926780.1"/>
    </source>
</evidence>
<name>A0ABS3Q373_9GAMM</name>
<dbReference type="SMART" id="SM00448">
    <property type="entry name" value="REC"/>
    <property type="match status" value="1"/>
</dbReference>
<proteinExistence type="predicted"/>
<feature type="domain" description="Response regulatory" evidence="2">
    <location>
        <begin position="8"/>
        <end position="127"/>
    </location>
</feature>
<dbReference type="PANTHER" id="PTHR33121:SF70">
    <property type="entry name" value="SIGNALING PROTEIN YKOW"/>
    <property type="match status" value="1"/>
</dbReference>
<organism evidence="4 5">
    <name type="scientific">Thiomicrorhabdus marina</name>
    <dbReference type="NCBI Taxonomy" id="2818442"/>
    <lineage>
        <taxon>Bacteria</taxon>
        <taxon>Pseudomonadati</taxon>
        <taxon>Pseudomonadota</taxon>
        <taxon>Gammaproteobacteria</taxon>
        <taxon>Thiotrichales</taxon>
        <taxon>Piscirickettsiaceae</taxon>
        <taxon>Thiomicrorhabdus</taxon>
    </lineage>
</organism>
<sequence length="398" mass="45270">MPNQKLPRVLILDDESAITEIIASSLDFMNLPTKEKIHDPLQLHNLDLSHYDVMFLDLMMPNMDGIEVMRLLSEKAPQIQVVLMSGMDTNVLNTAKDLACESHLRVLGHLNKPFRPKQVIEIIQLYSEYSRSKADKTSIAAIPFSLGELRNALNNKKLQLFYQPQFDLKTLQLVGFEALCRLQIDNKIIYPDQFIQLAENNQLIHPLTQQVVQLAFQEFATLTSATHSGISLSLNISGHDLSDLEFPDYVSRLADKYNIPKQQINFEVTETQAVENMRFGLDVISRLRLKGFKISIDDYGTGYAMLDQIKRLPASELKIDRTFVKSISEKGKSVVLVRKILEMAQELNMEVVAEGIEDELTADWLQKMGCEIGQGYFFAKPMPLQQVSDFYRELLATA</sequence>
<dbReference type="SUPFAM" id="SSF141868">
    <property type="entry name" value="EAL domain-like"/>
    <property type="match status" value="1"/>
</dbReference>
<evidence type="ECO:0000259" key="2">
    <source>
        <dbReference type="PROSITE" id="PS50110"/>
    </source>
</evidence>
<dbReference type="Gene3D" id="3.40.50.2300">
    <property type="match status" value="1"/>
</dbReference>
<dbReference type="PROSITE" id="PS50883">
    <property type="entry name" value="EAL"/>
    <property type="match status" value="1"/>
</dbReference>
<dbReference type="Proteomes" id="UP000664835">
    <property type="component" value="Unassembled WGS sequence"/>
</dbReference>
<comment type="caution">
    <text evidence="4">The sequence shown here is derived from an EMBL/GenBank/DDBJ whole genome shotgun (WGS) entry which is preliminary data.</text>
</comment>
<dbReference type="InterPro" id="IPR035919">
    <property type="entry name" value="EAL_sf"/>
</dbReference>
<dbReference type="InterPro" id="IPR011006">
    <property type="entry name" value="CheY-like_superfamily"/>
</dbReference>
<evidence type="ECO:0000313" key="5">
    <source>
        <dbReference type="Proteomes" id="UP000664835"/>
    </source>
</evidence>
<keyword evidence="5" id="KW-1185">Reference proteome</keyword>
<dbReference type="RefSeq" id="WP_208148228.1">
    <property type="nucleotide sequence ID" value="NZ_JAGETV010000005.1"/>
</dbReference>
<dbReference type="InterPro" id="IPR001633">
    <property type="entry name" value="EAL_dom"/>
</dbReference>
<dbReference type="EMBL" id="JAGETV010000005">
    <property type="protein sequence ID" value="MBO1926780.1"/>
    <property type="molecule type" value="Genomic_DNA"/>
</dbReference>
<evidence type="ECO:0000259" key="3">
    <source>
        <dbReference type="PROSITE" id="PS50883"/>
    </source>
</evidence>
<accession>A0ABS3Q373</accession>
<dbReference type="Pfam" id="PF00563">
    <property type="entry name" value="EAL"/>
    <property type="match status" value="1"/>
</dbReference>
<dbReference type="Gene3D" id="3.20.20.450">
    <property type="entry name" value="EAL domain"/>
    <property type="match status" value="1"/>
</dbReference>
<dbReference type="CDD" id="cd01948">
    <property type="entry name" value="EAL"/>
    <property type="match status" value="1"/>
</dbReference>
<keyword evidence="1" id="KW-0597">Phosphoprotein</keyword>
<gene>
    <name evidence="4" type="ORF">J3998_04260</name>
</gene>
<evidence type="ECO:0000256" key="1">
    <source>
        <dbReference type="PROSITE-ProRule" id="PRU00169"/>
    </source>
</evidence>